<feature type="domain" description="Helix-turn-helix" evidence="1">
    <location>
        <begin position="54"/>
        <end position="91"/>
    </location>
</feature>
<proteinExistence type="predicted"/>
<reference evidence="3" key="1">
    <citation type="submission" date="2017-06" db="EMBL/GenBank/DDBJ databases">
        <authorList>
            <person name="Varghese N."/>
            <person name="Submissions S."/>
        </authorList>
    </citation>
    <scope>NUCLEOTIDE SEQUENCE [LARGE SCALE GENOMIC DNA]</scope>
    <source>
        <strain evidence="3">NKM1</strain>
    </source>
</reference>
<evidence type="ECO:0000313" key="3">
    <source>
        <dbReference type="Proteomes" id="UP000198432"/>
    </source>
</evidence>
<dbReference type="AlphaFoldDB" id="A0A239IZS2"/>
<gene>
    <name evidence="2" type="ORF">SAMN06296052_11989</name>
</gene>
<evidence type="ECO:0000259" key="1">
    <source>
        <dbReference type="Pfam" id="PF12728"/>
    </source>
</evidence>
<dbReference type="InterPro" id="IPR041657">
    <property type="entry name" value="HTH_17"/>
</dbReference>
<dbReference type="Proteomes" id="UP000198432">
    <property type="component" value="Unassembled WGS sequence"/>
</dbReference>
<accession>A0A239IZS2</accession>
<dbReference type="Pfam" id="PF12728">
    <property type="entry name" value="HTH_17"/>
    <property type="match status" value="1"/>
</dbReference>
<sequence>MDNPFAVLERRLNRLEALLLDLKAASGQPKQTELPARLTKKQALNFLKDQGIIISESHLYKLTASRGIPYQKFNNKLVFSREELLHWIENQTASPGNDDEVTLTLARSARRKQKGGKHDA</sequence>
<evidence type="ECO:0000313" key="2">
    <source>
        <dbReference type="EMBL" id="SNS98892.1"/>
    </source>
</evidence>
<organism evidence="2 3">
    <name type="scientific">Pontibacter ummariensis</name>
    <dbReference type="NCBI Taxonomy" id="1610492"/>
    <lineage>
        <taxon>Bacteria</taxon>
        <taxon>Pseudomonadati</taxon>
        <taxon>Bacteroidota</taxon>
        <taxon>Cytophagia</taxon>
        <taxon>Cytophagales</taxon>
        <taxon>Hymenobacteraceae</taxon>
        <taxon>Pontibacter</taxon>
    </lineage>
</organism>
<keyword evidence="3" id="KW-1185">Reference proteome</keyword>
<dbReference type="EMBL" id="FZOQ01000019">
    <property type="protein sequence ID" value="SNS98892.1"/>
    <property type="molecule type" value="Genomic_DNA"/>
</dbReference>
<name>A0A239IZS2_9BACT</name>
<protein>
    <recommendedName>
        <fullName evidence="1">Helix-turn-helix domain-containing protein</fullName>
    </recommendedName>
</protein>